<dbReference type="Proteomes" id="UP000801492">
    <property type="component" value="Unassembled WGS sequence"/>
</dbReference>
<evidence type="ECO:0000313" key="2">
    <source>
        <dbReference type="Proteomes" id="UP000801492"/>
    </source>
</evidence>
<dbReference type="OrthoDB" id="6675168at2759"/>
<evidence type="ECO:0000313" key="1">
    <source>
        <dbReference type="EMBL" id="KAF2890752.1"/>
    </source>
</evidence>
<organism evidence="1 2">
    <name type="scientific">Ignelater luminosus</name>
    <name type="common">Cucubano</name>
    <name type="synonym">Pyrophorus luminosus</name>
    <dbReference type="NCBI Taxonomy" id="2038154"/>
    <lineage>
        <taxon>Eukaryota</taxon>
        <taxon>Metazoa</taxon>
        <taxon>Ecdysozoa</taxon>
        <taxon>Arthropoda</taxon>
        <taxon>Hexapoda</taxon>
        <taxon>Insecta</taxon>
        <taxon>Pterygota</taxon>
        <taxon>Neoptera</taxon>
        <taxon>Endopterygota</taxon>
        <taxon>Coleoptera</taxon>
        <taxon>Polyphaga</taxon>
        <taxon>Elateriformia</taxon>
        <taxon>Elateroidea</taxon>
        <taxon>Elateridae</taxon>
        <taxon>Agrypninae</taxon>
        <taxon>Pyrophorini</taxon>
        <taxon>Ignelater</taxon>
    </lineage>
</organism>
<comment type="caution">
    <text evidence="1">The sequence shown here is derived from an EMBL/GenBank/DDBJ whole genome shotgun (WGS) entry which is preliminary data.</text>
</comment>
<sequence>MWCLNPSSENLVDFGVYQGTNPYGNDEYEREFQDTYGVAPKGARRPSMSKSSLTFNRISDNLQYDGCDDLLVQTTDYKEKDIVLEKVAPLVFPRYA</sequence>
<name>A0A8K0CUQ9_IGNLU</name>
<dbReference type="EMBL" id="VTPC01047117">
    <property type="protein sequence ID" value="KAF2890752.1"/>
    <property type="molecule type" value="Genomic_DNA"/>
</dbReference>
<dbReference type="AlphaFoldDB" id="A0A8K0CUQ9"/>
<reference evidence="1" key="1">
    <citation type="submission" date="2019-08" db="EMBL/GenBank/DDBJ databases">
        <title>The genome of the North American firefly Photinus pyralis.</title>
        <authorList>
            <consortium name="Photinus pyralis genome working group"/>
            <person name="Fallon T.R."/>
            <person name="Sander Lower S.E."/>
            <person name="Weng J.-K."/>
        </authorList>
    </citation>
    <scope>NUCLEOTIDE SEQUENCE</scope>
    <source>
        <strain evidence="1">TRF0915ILg1</strain>
        <tissue evidence="1">Whole body</tissue>
    </source>
</reference>
<accession>A0A8K0CUQ9</accession>
<protein>
    <submittedName>
        <fullName evidence="1">Uncharacterized protein</fullName>
    </submittedName>
</protein>
<gene>
    <name evidence="1" type="ORF">ILUMI_15421</name>
</gene>
<keyword evidence="2" id="KW-1185">Reference proteome</keyword>
<proteinExistence type="predicted"/>